<reference evidence="1" key="1">
    <citation type="submission" date="2021-05" db="EMBL/GenBank/DDBJ databases">
        <authorList>
            <person name="Alioto T."/>
            <person name="Alioto T."/>
            <person name="Gomez Garrido J."/>
        </authorList>
    </citation>
    <scope>NUCLEOTIDE SEQUENCE</scope>
</reference>
<dbReference type="EMBL" id="HBUE01186714">
    <property type="protein sequence ID" value="CAG6523106.1"/>
    <property type="molecule type" value="Transcribed_RNA"/>
</dbReference>
<dbReference type="EMBL" id="HBUE01292462">
    <property type="protein sequence ID" value="CAG6574752.1"/>
    <property type="molecule type" value="Transcribed_RNA"/>
</dbReference>
<proteinExistence type="predicted"/>
<dbReference type="EMBL" id="HBUE01001986">
    <property type="protein sequence ID" value="CAG6444017.1"/>
    <property type="molecule type" value="Transcribed_RNA"/>
</dbReference>
<sequence length="122" mass="13506">MHRVQLDLLQLGVAKPGESRRHPVEQKVAFTAKALQLWHIFDELLVEIDVGMAVLKISVAHLQVPIVVHSQTKIREGGEFESEQVVDQFGVFNMDVDALELARVLGDDGHAEDCEGAHFKAG</sequence>
<evidence type="ECO:0000313" key="1">
    <source>
        <dbReference type="EMBL" id="CAG6574752.1"/>
    </source>
</evidence>
<protein>
    <submittedName>
        <fullName evidence="1">(northern house mosquito) hypothetical protein</fullName>
    </submittedName>
</protein>
<organism evidence="1">
    <name type="scientific">Culex pipiens</name>
    <name type="common">House mosquito</name>
    <dbReference type="NCBI Taxonomy" id="7175"/>
    <lineage>
        <taxon>Eukaryota</taxon>
        <taxon>Metazoa</taxon>
        <taxon>Ecdysozoa</taxon>
        <taxon>Arthropoda</taxon>
        <taxon>Hexapoda</taxon>
        <taxon>Insecta</taxon>
        <taxon>Pterygota</taxon>
        <taxon>Neoptera</taxon>
        <taxon>Endopterygota</taxon>
        <taxon>Diptera</taxon>
        <taxon>Nematocera</taxon>
        <taxon>Culicoidea</taxon>
        <taxon>Culicidae</taxon>
        <taxon>Culicinae</taxon>
        <taxon>Culicini</taxon>
        <taxon>Culex</taxon>
        <taxon>Culex</taxon>
    </lineage>
</organism>
<accession>A0A8D8JSN7</accession>
<dbReference type="AlphaFoldDB" id="A0A8D8JSN7"/>
<name>A0A8D8JSN7_CULPI</name>